<dbReference type="Proteomes" id="UP001346149">
    <property type="component" value="Unassembled WGS sequence"/>
</dbReference>
<dbReference type="AlphaFoldDB" id="A0AAN7LTS8"/>
<name>A0AAN7LTS8_TRANT</name>
<proteinExistence type="predicted"/>
<organism evidence="1 2">
    <name type="scientific">Trapa natans</name>
    <name type="common">Water chestnut</name>
    <dbReference type="NCBI Taxonomy" id="22666"/>
    <lineage>
        <taxon>Eukaryota</taxon>
        <taxon>Viridiplantae</taxon>
        <taxon>Streptophyta</taxon>
        <taxon>Embryophyta</taxon>
        <taxon>Tracheophyta</taxon>
        <taxon>Spermatophyta</taxon>
        <taxon>Magnoliopsida</taxon>
        <taxon>eudicotyledons</taxon>
        <taxon>Gunneridae</taxon>
        <taxon>Pentapetalae</taxon>
        <taxon>rosids</taxon>
        <taxon>malvids</taxon>
        <taxon>Myrtales</taxon>
        <taxon>Lythraceae</taxon>
        <taxon>Trapa</taxon>
    </lineage>
</organism>
<evidence type="ECO:0000313" key="2">
    <source>
        <dbReference type="Proteomes" id="UP001346149"/>
    </source>
</evidence>
<accession>A0AAN7LTS8</accession>
<reference evidence="1 2" key="1">
    <citation type="journal article" date="2023" name="Hortic Res">
        <title>Pangenome of water caltrop reveals structural variations and asymmetric subgenome divergence after allopolyploidization.</title>
        <authorList>
            <person name="Zhang X."/>
            <person name="Chen Y."/>
            <person name="Wang L."/>
            <person name="Yuan Y."/>
            <person name="Fang M."/>
            <person name="Shi L."/>
            <person name="Lu R."/>
            <person name="Comes H.P."/>
            <person name="Ma Y."/>
            <person name="Chen Y."/>
            <person name="Huang G."/>
            <person name="Zhou Y."/>
            <person name="Zheng Z."/>
            <person name="Qiu Y."/>
        </authorList>
    </citation>
    <scope>NUCLEOTIDE SEQUENCE [LARGE SCALE GENOMIC DNA]</scope>
    <source>
        <strain evidence="1">F231</strain>
    </source>
</reference>
<protein>
    <submittedName>
        <fullName evidence="1">Uncharacterized protein</fullName>
    </submittedName>
</protein>
<dbReference type="EMBL" id="JAXQNO010000009">
    <property type="protein sequence ID" value="KAK4791634.1"/>
    <property type="molecule type" value="Genomic_DNA"/>
</dbReference>
<evidence type="ECO:0000313" key="1">
    <source>
        <dbReference type="EMBL" id="KAK4791634.1"/>
    </source>
</evidence>
<sequence>MNLICSLSHSVNQRSRNQEKPSYQLSYNIKACQKVEFYQLSTANFLKIPKAEKSDSNPTRQIINEKKNEEIDTAQRRSWKKLEEGKGSWTCSLDPPRKLKWKRTPKLVYHANVADSHVRRAPTKGDFQRMDFLFVMLKRAKMKTSRRH</sequence>
<comment type="caution">
    <text evidence="1">The sequence shown here is derived from an EMBL/GenBank/DDBJ whole genome shotgun (WGS) entry which is preliminary data.</text>
</comment>
<gene>
    <name evidence="1" type="ORF">SAY86_032047</name>
</gene>
<keyword evidence="2" id="KW-1185">Reference proteome</keyword>